<keyword evidence="3" id="KW-1185">Reference proteome</keyword>
<accession>A0A839F9A9</accession>
<comment type="caution">
    <text evidence="2">The sequence shown here is derived from an EMBL/GenBank/DDBJ whole genome shotgun (WGS) entry which is preliminary data.</text>
</comment>
<dbReference type="AlphaFoldDB" id="A0A839F9A9"/>
<gene>
    <name evidence="2" type="ORF">FHW12_002957</name>
</gene>
<proteinExistence type="predicted"/>
<reference evidence="2 3" key="1">
    <citation type="submission" date="2020-07" db="EMBL/GenBank/DDBJ databases">
        <title>Genomic Encyclopedia of Type Strains, Phase IV (KMG-V): Genome sequencing to study the core and pangenomes of soil and plant-associated prokaryotes.</title>
        <authorList>
            <person name="Whitman W."/>
        </authorList>
    </citation>
    <scope>NUCLEOTIDE SEQUENCE [LARGE SCALE GENOMIC DNA]</scope>
    <source>
        <strain evidence="2 3">RH2WT43</strain>
    </source>
</reference>
<protein>
    <submittedName>
        <fullName evidence="2">Pimeloyl-ACP methyl ester carboxylesterase</fullName>
    </submittedName>
</protein>
<evidence type="ECO:0000313" key="2">
    <source>
        <dbReference type="EMBL" id="MBA8888721.1"/>
    </source>
</evidence>
<evidence type="ECO:0000313" key="3">
    <source>
        <dbReference type="Proteomes" id="UP000550401"/>
    </source>
</evidence>
<feature type="chain" id="PRO_5032687710" evidence="1">
    <location>
        <begin position="21"/>
        <end position="366"/>
    </location>
</feature>
<evidence type="ECO:0000256" key="1">
    <source>
        <dbReference type="SAM" id="SignalP"/>
    </source>
</evidence>
<keyword evidence="1" id="KW-0732">Signal</keyword>
<dbReference type="InterPro" id="IPR029058">
    <property type="entry name" value="AB_hydrolase_fold"/>
</dbReference>
<organism evidence="2 3">
    <name type="scientific">Dokdonella fugitiva</name>
    <dbReference type="NCBI Taxonomy" id="328517"/>
    <lineage>
        <taxon>Bacteria</taxon>
        <taxon>Pseudomonadati</taxon>
        <taxon>Pseudomonadota</taxon>
        <taxon>Gammaproteobacteria</taxon>
        <taxon>Lysobacterales</taxon>
        <taxon>Rhodanobacteraceae</taxon>
        <taxon>Dokdonella</taxon>
    </lineage>
</organism>
<sequence>MRSLPTLVLSLLVVAVGAQAAPATTETGTLEGASYRADIPADWKKGGGLVVFFHGYSDEPIEYGKDDRLSPMFDPMLREGYAVIQSGYTQPGWAIEQGSADSERLRKWFVAKHGAPAHTFAMGMSMGGTLTVHALETNPEVYDGGLSLCGAIEPSDRMMQRDFAVRAAFDYYFPGVFGELVPVPAGYVADDATARRAAAAMRANPKAAASLRAIYGAGDMNNLPGVIAAITYDVKEMQQRTHGNPFGNADLVYTGSADDDALNDGVKRYRADPRAAAYMARWYTPSGKLGKPLLALHDTRDPLVIASSAFEYALAVQRAGHADNFVQQYVKHEGHCVFTPAQIGKAFDSLVEWTRSGKRPPSGAQP</sequence>
<dbReference type="EMBL" id="JACGXL010000005">
    <property type="protein sequence ID" value="MBA8888721.1"/>
    <property type="molecule type" value="Genomic_DNA"/>
</dbReference>
<dbReference type="Gene3D" id="3.40.50.1820">
    <property type="entry name" value="alpha/beta hydrolase"/>
    <property type="match status" value="1"/>
</dbReference>
<feature type="signal peptide" evidence="1">
    <location>
        <begin position="1"/>
        <end position="20"/>
    </location>
</feature>
<dbReference type="Proteomes" id="UP000550401">
    <property type="component" value="Unassembled WGS sequence"/>
</dbReference>
<name>A0A839F9A9_9GAMM</name>
<dbReference type="SUPFAM" id="SSF53474">
    <property type="entry name" value="alpha/beta-Hydrolases"/>
    <property type="match status" value="1"/>
</dbReference>
<dbReference type="RefSeq" id="WP_182531777.1">
    <property type="nucleotide sequence ID" value="NZ_JACGXL010000005.1"/>
</dbReference>